<proteinExistence type="predicted"/>
<reference evidence="1 2" key="1">
    <citation type="submission" date="2018-08" db="EMBL/GenBank/DDBJ databases">
        <title>A genome reference for cultivated species of the human gut microbiota.</title>
        <authorList>
            <person name="Zou Y."/>
            <person name="Xue W."/>
            <person name="Luo G."/>
        </authorList>
    </citation>
    <scope>NUCLEOTIDE SEQUENCE [LARGE SCALE GENOMIC DNA]</scope>
    <source>
        <strain evidence="1 2">AM16-11</strain>
    </source>
</reference>
<protein>
    <submittedName>
        <fullName evidence="1">Uncharacterized protein</fullName>
    </submittedName>
</protein>
<gene>
    <name evidence="1" type="ORF">DW172_01615</name>
</gene>
<dbReference type="RefSeq" id="WP_118257014.1">
    <property type="nucleotide sequence ID" value="NZ_QRKN01000001.1"/>
</dbReference>
<evidence type="ECO:0000313" key="2">
    <source>
        <dbReference type="Proteomes" id="UP000285865"/>
    </source>
</evidence>
<evidence type="ECO:0000313" key="1">
    <source>
        <dbReference type="EMBL" id="RHI25416.1"/>
    </source>
</evidence>
<accession>A0A414ZQ82</accession>
<comment type="caution">
    <text evidence="1">The sequence shown here is derived from an EMBL/GenBank/DDBJ whole genome shotgun (WGS) entry which is preliminary data.</text>
</comment>
<dbReference type="Proteomes" id="UP000285865">
    <property type="component" value="Unassembled WGS sequence"/>
</dbReference>
<dbReference type="AlphaFoldDB" id="A0A414ZQ82"/>
<organism evidence="1 2">
    <name type="scientific">Agathobacter rectalis</name>
    <dbReference type="NCBI Taxonomy" id="39491"/>
    <lineage>
        <taxon>Bacteria</taxon>
        <taxon>Bacillati</taxon>
        <taxon>Bacillota</taxon>
        <taxon>Clostridia</taxon>
        <taxon>Lachnospirales</taxon>
        <taxon>Lachnospiraceae</taxon>
        <taxon>Agathobacter</taxon>
    </lineage>
</organism>
<dbReference type="EMBL" id="QRKN01000001">
    <property type="protein sequence ID" value="RHI25416.1"/>
    <property type="molecule type" value="Genomic_DNA"/>
</dbReference>
<name>A0A414ZQ82_9FIRM</name>
<sequence length="86" mass="9974">MLIGGKEYKTGQRIKVINAKSILHYKYGMTRDCNKDMTGITGVITAESTYDEYARANLRVDEPYSEHYRNGMTRLFCDDEIELLEE</sequence>